<organism evidence="1 2">
    <name type="scientific">Candidatus Gottesmanbacteria bacterium RIFCSPHIGHO2_01_FULL_42_12</name>
    <dbReference type="NCBI Taxonomy" id="1798377"/>
    <lineage>
        <taxon>Bacteria</taxon>
        <taxon>Candidatus Gottesmaniibacteriota</taxon>
    </lineage>
</organism>
<accession>A0A1F5Z6I0</accession>
<proteinExistence type="predicted"/>
<comment type="caution">
    <text evidence="1">The sequence shown here is derived from an EMBL/GenBank/DDBJ whole genome shotgun (WGS) entry which is preliminary data.</text>
</comment>
<dbReference type="AlphaFoldDB" id="A0A1F5Z6I0"/>
<reference evidence="1 2" key="1">
    <citation type="journal article" date="2016" name="Nat. Commun.">
        <title>Thousands of microbial genomes shed light on interconnected biogeochemical processes in an aquifer system.</title>
        <authorList>
            <person name="Anantharaman K."/>
            <person name="Brown C.T."/>
            <person name="Hug L.A."/>
            <person name="Sharon I."/>
            <person name="Castelle C.J."/>
            <person name="Probst A.J."/>
            <person name="Thomas B.C."/>
            <person name="Singh A."/>
            <person name="Wilkins M.J."/>
            <person name="Karaoz U."/>
            <person name="Brodie E.L."/>
            <person name="Williams K.H."/>
            <person name="Hubbard S.S."/>
            <person name="Banfield J.F."/>
        </authorList>
    </citation>
    <scope>NUCLEOTIDE SEQUENCE [LARGE SCALE GENOMIC DNA]</scope>
</reference>
<gene>
    <name evidence="1" type="ORF">A2872_02200</name>
</gene>
<evidence type="ECO:0000313" key="1">
    <source>
        <dbReference type="EMBL" id="OGG07752.1"/>
    </source>
</evidence>
<evidence type="ECO:0000313" key="2">
    <source>
        <dbReference type="Proteomes" id="UP000178681"/>
    </source>
</evidence>
<protein>
    <submittedName>
        <fullName evidence="1">Uncharacterized protein</fullName>
    </submittedName>
</protein>
<sequence length="188" mass="21680">MKKIELIWREVLDAGLKNPIFEQKHLAQKFGFSTSTVFAAIKPLRAIGAVEVTSRNFKIINFEKILMFWATHRNLQKDIIYQTHVDLPVFEIEGLVDNKTIYGAYSAARNLLNDTPSDYDKVYVYGETPRFPKIKGVGNFFILKKDKFMQGKTTSVSQTFVDLWNLTDWFAKDYLEALKAKFLVRNGA</sequence>
<name>A0A1F5Z6I0_9BACT</name>
<dbReference type="EMBL" id="MFJG01000002">
    <property type="protein sequence ID" value="OGG07752.1"/>
    <property type="molecule type" value="Genomic_DNA"/>
</dbReference>
<dbReference type="STRING" id="1798377.A2872_02200"/>
<dbReference type="Proteomes" id="UP000178681">
    <property type="component" value="Unassembled WGS sequence"/>
</dbReference>